<dbReference type="AlphaFoldDB" id="A0A401NZ15"/>
<evidence type="ECO:0000256" key="2">
    <source>
        <dbReference type="SAM" id="MobiDB-lite"/>
    </source>
</evidence>
<keyword evidence="5" id="KW-1185">Reference proteome</keyword>
<dbReference type="GO" id="GO:0008270">
    <property type="term" value="F:zinc ion binding"/>
    <property type="evidence" value="ECO:0007669"/>
    <property type="project" value="UniProtKB-KW"/>
</dbReference>
<accession>A0A401NZ15</accession>
<dbReference type="PROSITE" id="PS50157">
    <property type="entry name" value="ZINC_FINGER_C2H2_2"/>
    <property type="match status" value="3"/>
</dbReference>
<feature type="compositionally biased region" description="Polar residues" evidence="2">
    <location>
        <begin position="957"/>
        <end position="966"/>
    </location>
</feature>
<sequence length="979" mass="109115">MTQERAMRAIRCTLVNCNCECFQAGKINIRQCDQCKHGWVVHALDKLRVNHLYQQSQVEIVQSNVVFDISSLMLYGTQAIPIRLKILLDRLFSVLKQEEVLQILHSLGWTLQDYIRGYILQDSSGKVLDRWSIMTYEEEMVSLHQFLRFGETKSIVELMAIQEKEGHAVVVPTAKTNSDIRAFIESNNQTRNPGLATHSEKVNVNSIHHFENIVNNLAFMLPFQFFNPIPMPLLGTSPNSFVLDQSQDRPQETKQEIPIPISRSFLLNTHADSFQSTEENSQNSQDDLNLDLKNSSANESSAVASPSLSLTPKHELEQAHVPSHTRVKSMERAGCLTTKGRVYCSSCDKTFYDKGTLKIHYNAVHLKIKHRCTVEGCNMVFSSLRSRNRHSSNPNPRLHVPTMKNNRDKDLRTCSLATVIQVSHKRLDISNCLGAETRSLTGLDNPRAESNLQNNAPQSSISNAGHGTMFQNLKTVQPVLPFYRSLVTPSELAVPPGALTSLPVTAPSIAGQLLSSDPVPKKKSRKSSMPVKIEKETMEELEDPEGGPPDCDVAAQLRSDSEFEGMRNDFEGAESGTSYLSDTEEQGLKAQQRDLMTANSRANAEAKSDNSPFYLENGDAYAKARTVIISSLGEEQRESEPDIGESLVSKAEGWFQPTNIYKEVQCRLNGGFSSALLHQRADSPCSNSPAVNGCTCPQPVADKGDYQGTSNPNYCYVCKKVFKSSYSVKLHYKNVHLKEMHMCTVGGCNAAFPSRRSRDRHSANINLHHKLLTKGSCETQTFLDSTPITKELCKDVMVRSHMGQTPVILKGKSKSEHFVFSLNNAQEQCSDAQGDGFYDGTVLDLSTTSSVKSESSIHSWDSDGGSEQGVPVNDEEGFERSDLMVKDKLYQLATVVKEPVDCLIQTPSANSPIMCNVCQKMYSNKGTFRAHYKTVHLRQLHKCKVPGCSTMFSSVRSRNRHSQNPNLHKDMFCSSKEGH</sequence>
<dbReference type="GO" id="GO:0005634">
    <property type="term" value="C:nucleus"/>
    <property type="evidence" value="ECO:0007669"/>
    <property type="project" value="TreeGrafter"/>
</dbReference>
<dbReference type="PANTHER" id="PTHR15021:SF1">
    <property type="entry name" value="ZINC FINGER PROTEIN BASONUCLIN-1"/>
    <property type="match status" value="1"/>
</dbReference>
<feature type="compositionally biased region" description="Basic and acidic residues" evidence="2">
    <location>
        <begin position="967"/>
        <end position="979"/>
    </location>
</feature>
<feature type="region of interest" description="Disordered" evidence="2">
    <location>
        <begin position="511"/>
        <end position="551"/>
    </location>
</feature>
<organism evidence="4 5">
    <name type="scientific">Scyliorhinus torazame</name>
    <name type="common">Cloudy catshark</name>
    <name type="synonym">Catulus torazame</name>
    <dbReference type="NCBI Taxonomy" id="75743"/>
    <lineage>
        <taxon>Eukaryota</taxon>
        <taxon>Metazoa</taxon>
        <taxon>Chordata</taxon>
        <taxon>Craniata</taxon>
        <taxon>Vertebrata</taxon>
        <taxon>Chondrichthyes</taxon>
        <taxon>Elasmobranchii</taxon>
        <taxon>Galeomorphii</taxon>
        <taxon>Galeoidea</taxon>
        <taxon>Carcharhiniformes</taxon>
        <taxon>Scyliorhinidae</taxon>
        <taxon>Scyliorhinus</taxon>
    </lineage>
</organism>
<proteinExistence type="predicted"/>
<feature type="domain" description="C2H2-type" evidence="3">
    <location>
        <begin position="913"/>
        <end position="936"/>
    </location>
</feature>
<evidence type="ECO:0000259" key="3">
    <source>
        <dbReference type="PROSITE" id="PS50157"/>
    </source>
</evidence>
<feature type="region of interest" description="Disordered" evidence="2">
    <location>
        <begin position="957"/>
        <end position="979"/>
    </location>
</feature>
<feature type="region of interest" description="Disordered" evidence="2">
    <location>
        <begin position="386"/>
        <end position="405"/>
    </location>
</feature>
<name>A0A401NZ15_SCYTO</name>
<feature type="domain" description="C2H2-type" evidence="3">
    <location>
        <begin position="342"/>
        <end position="370"/>
    </location>
</feature>
<dbReference type="OMA" id="NYCYVCK"/>
<dbReference type="PROSITE" id="PS00028">
    <property type="entry name" value="ZINC_FINGER_C2H2_1"/>
    <property type="match status" value="3"/>
</dbReference>
<dbReference type="Pfam" id="PF00096">
    <property type="entry name" value="zf-C2H2"/>
    <property type="match status" value="1"/>
</dbReference>
<feature type="domain" description="C2H2-type" evidence="3">
    <location>
        <begin position="713"/>
        <end position="741"/>
    </location>
</feature>
<dbReference type="Pfam" id="PF12874">
    <property type="entry name" value="zf-met"/>
    <property type="match status" value="1"/>
</dbReference>
<evidence type="ECO:0000313" key="4">
    <source>
        <dbReference type="EMBL" id="GCB66107.1"/>
    </source>
</evidence>
<dbReference type="PANTHER" id="PTHR15021">
    <property type="entry name" value="DISCONNECTED-RELATED"/>
    <property type="match status" value="1"/>
</dbReference>
<comment type="caution">
    <text evidence="4">The sequence shown here is derived from an EMBL/GenBank/DDBJ whole genome shotgun (WGS) entry which is preliminary data.</text>
</comment>
<feature type="compositionally biased region" description="Low complexity" evidence="2">
    <location>
        <begin position="295"/>
        <end position="307"/>
    </location>
</feature>
<keyword evidence="1" id="KW-0863">Zinc-finger</keyword>
<dbReference type="Proteomes" id="UP000288216">
    <property type="component" value="Unassembled WGS sequence"/>
</dbReference>
<dbReference type="GO" id="GO:0006356">
    <property type="term" value="P:regulation of transcription by RNA polymerase I"/>
    <property type="evidence" value="ECO:0007669"/>
    <property type="project" value="TreeGrafter"/>
</dbReference>
<feature type="region of interest" description="Disordered" evidence="2">
    <location>
        <begin position="854"/>
        <end position="874"/>
    </location>
</feature>
<dbReference type="Gene3D" id="3.30.160.60">
    <property type="entry name" value="Classic Zinc Finger"/>
    <property type="match status" value="3"/>
</dbReference>
<keyword evidence="1" id="KW-0862">Zinc</keyword>
<protein>
    <recommendedName>
        <fullName evidence="3">C2H2-type domain-containing protein</fullName>
    </recommendedName>
</protein>
<feature type="compositionally biased region" description="Polar residues" evidence="2">
    <location>
        <begin position="273"/>
        <end position="287"/>
    </location>
</feature>
<dbReference type="EMBL" id="BFAA01002904">
    <property type="protein sequence ID" value="GCB66107.1"/>
    <property type="molecule type" value="Genomic_DNA"/>
</dbReference>
<evidence type="ECO:0000313" key="5">
    <source>
        <dbReference type="Proteomes" id="UP000288216"/>
    </source>
</evidence>
<reference evidence="4 5" key="1">
    <citation type="journal article" date="2018" name="Nat. Ecol. Evol.">
        <title>Shark genomes provide insights into elasmobranch evolution and the origin of vertebrates.</title>
        <authorList>
            <person name="Hara Y"/>
            <person name="Yamaguchi K"/>
            <person name="Onimaru K"/>
            <person name="Kadota M"/>
            <person name="Koyanagi M"/>
            <person name="Keeley SD"/>
            <person name="Tatsumi K"/>
            <person name="Tanaka K"/>
            <person name="Motone F"/>
            <person name="Kageyama Y"/>
            <person name="Nozu R"/>
            <person name="Adachi N"/>
            <person name="Nishimura O"/>
            <person name="Nakagawa R"/>
            <person name="Tanegashima C"/>
            <person name="Kiyatake I"/>
            <person name="Matsumoto R"/>
            <person name="Murakumo K"/>
            <person name="Nishida K"/>
            <person name="Terakita A"/>
            <person name="Kuratani S"/>
            <person name="Sato K"/>
            <person name="Hyodo S Kuraku.S."/>
        </authorList>
    </citation>
    <scope>NUCLEOTIDE SEQUENCE [LARGE SCALE GENOMIC DNA]</scope>
</reference>
<feature type="region of interest" description="Disordered" evidence="2">
    <location>
        <begin position="273"/>
        <end position="328"/>
    </location>
</feature>
<dbReference type="SMART" id="SM00355">
    <property type="entry name" value="ZnF_C2H2"/>
    <property type="match status" value="6"/>
</dbReference>
<keyword evidence="1" id="KW-0479">Metal-binding</keyword>
<dbReference type="InterPro" id="IPR040436">
    <property type="entry name" value="Disconnected-like"/>
</dbReference>
<dbReference type="OrthoDB" id="10070972at2759"/>
<gene>
    <name evidence="4" type="ORF">scyTo_0007825</name>
</gene>
<dbReference type="InterPro" id="IPR013087">
    <property type="entry name" value="Znf_C2H2_type"/>
</dbReference>
<evidence type="ECO:0000256" key="1">
    <source>
        <dbReference type="PROSITE-ProRule" id="PRU00042"/>
    </source>
</evidence>